<evidence type="ECO:0000313" key="2">
    <source>
        <dbReference type="Proteomes" id="UP000178943"/>
    </source>
</evidence>
<dbReference type="InterPro" id="IPR035069">
    <property type="entry name" value="TTHA1013/TTHA0281-like"/>
</dbReference>
<comment type="caution">
    <text evidence="1">The sequence shown here is derived from an EMBL/GenBank/DDBJ whole genome shotgun (WGS) entry which is preliminary data.</text>
</comment>
<dbReference type="Proteomes" id="UP000178943">
    <property type="component" value="Unassembled WGS sequence"/>
</dbReference>
<gene>
    <name evidence="1" type="ORF">A2Y62_16005</name>
</gene>
<protein>
    <submittedName>
        <fullName evidence="1">2-oxoisovalerate dehydrogenase</fullName>
    </submittedName>
</protein>
<organism evidence="1 2">
    <name type="scientific">Candidatus Fischerbacteria bacterium RBG_13_37_8</name>
    <dbReference type="NCBI Taxonomy" id="1817863"/>
    <lineage>
        <taxon>Bacteria</taxon>
        <taxon>Candidatus Fischeribacteriota</taxon>
    </lineage>
</organism>
<dbReference type="EMBL" id="MFGW01000008">
    <property type="protein sequence ID" value="OGF68250.1"/>
    <property type="molecule type" value="Genomic_DNA"/>
</dbReference>
<dbReference type="SUPFAM" id="SSF143100">
    <property type="entry name" value="TTHA1013/TTHA0281-like"/>
    <property type="match status" value="1"/>
</dbReference>
<sequence>MKEIIFLVEDEPEGGYSAKALGHSIFTEADTLEELKANIKKALQCHFDKDEDMPTIIRLHIVKEEMFTYA</sequence>
<dbReference type="STRING" id="1817863.A2Y62_16005"/>
<dbReference type="AlphaFoldDB" id="A0A1F5VXY4"/>
<reference evidence="1 2" key="1">
    <citation type="journal article" date="2016" name="Nat. Commun.">
        <title>Thousands of microbial genomes shed light on interconnected biogeochemical processes in an aquifer system.</title>
        <authorList>
            <person name="Anantharaman K."/>
            <person name="Brown C.T."/>
            <person name="Hug L.A."/>
            <person name="Sharon I."/>
            <person name="Castelle C.J."/>
            <person name="Probst A.J."/>
            <person name="Thomas B.C."/>
            <person name="Singh A."/>
            <person name="Wilkins M.J."/>
            <person name="Karaoz U."/>
            <person name="Brodie E.L."/>
            <person name="Williams K.H."/>
            <person name="Hubbard S.S."/>
            <person name="Banfield J.F."/>
        </authorList>
    </citation>
    <scope>NUCLEOTIDE SEQUENCE [LARGE SCALE GENOMIC DNA]</scope>
</reference>
<evidence type="ECO:0000313" key="1">
    <source>
        <dbReference type="EMBL" id="OGF68250.1"/>
    </source>
</evidence>
<proteinExistence type="predicted"/>
<name>A0A1F5VXY4_9BACT</name>
<dbReference type="Gene3D" id="3.30.160.250">
    <property type="match status" value="1"/>
</dbReference>
<accession>A0A1F5VXY4</accession>